<feature type="coiled-coil region" evidence="2">
    <location>
        <begin position="96"/>
        <end position="137"/>
    </location>
</feature>
<keyword evidence="2" id="KW-0175">Coiled coil</keyword>
<evidence type="ECO:0000256" key="1">
    <source>
        <dbReference type="ARBA" id="ARBA00023186"/>
    </source>
</evidence>
<feature type="transmembrane region" description="Helical" evidence="3">
    <location>
        <begin position="6"/>
        <end position="27"/>
    </location>
</feature>
<accession>A0A1C3IT43</accession>
<dbReference type="Proteomes" id="UP000092876">
    <property type="component" value="Unassembled WGS sequence"/>
</dbReference>
<organism evidence="5 6">
    <name type="scientific">Vibrio atlanticus</name>
    <dbReference type="NCBI Taxonomy" id="693153"/>
    <lineage>
        <taxon>Bacteria</taxon>
        <taxon>Pseudomonadati</taxon>
        <taxon>Pseudomonadota</taxon>
        <taxon>Gammaproteobacteria</taxon>
        <taxon>Vibrionales</taxon>
        <taxon>Vibrionaceae</taxon>
        <taxon>Vibrio</taxon>
    </lineage>
</organism>
<name>A0A1C3IT43_9VIBR</name>
<keyword evidence="1" id="KW-0143">Chaperone</keyword>
<keyword evidence="3" id="KW-0812">Transmembrane</keyword>
<protein>
    <submittedName>
        <fullName evidence="5">DnaJ domain protein</fullName>
    </submittedName>
</protein>
<dbReference type="CDD" id="cd06257">
    <property type="entry name" value="DnaJ"/>
    <property type="match status" value="1"/>
</dbReference>
<evidence type="ECO:0000256" key="3">
    <source>
        <dbReference type="SAM" id="Phobius"/>
    </source>
</evidence>
<dbReference type="SMART" id="SM00271">
    <property type="entry name" value="DnaJ"/>
    <property type="match status" value="1"/>
</dbReference>
<proteinExistence type="predicted"/>
<dbReference type="InterPro" id="IPR036869">
    <property type="entry name" value="J_dom_sf"/>
</dbReference>
<dbReference type="InterPro" id="IPR001623">
    <property type="entry name" value="DnaJ_domain"/>
</dbReference>
<feature type="domain" description="J" evidence="4">
    <location>
        <begin position="146"/>
        <end position="199"/>
    </location>
</feature>
<keyword evidence="3" id="KW-1133">Transmembrane helix</keyword>
<dbReference type="EMBL" id="FLQP01000028">
    <property type="protein sequence ID" value="SBS64581.1"/>
    <property type="molecule type" value="Genomic_DNA"/>
</dbReference>
<evidence type="ECO:0000313" key="6">
    <source>
        <dbReference type="Proteomes" id="UP000092876"/>
    </source>
</evidence>
<dbReference type="SUPFAM" id="SSF46565">
    <property type="entry name" value="Chaperone J-domain"/>
    <property type="match status" value="1"/>
</dbReference>
<reference evidence="6" key="1">
    <citation type="submission" date="2016-06" db="EMBL/GenBank/DDBJ databases">
        <authorList>
            <person name="Rodrigo-Torres Lidia"/>
            <person name="Arahal R.David."/>
        </authorList>
    </citation>
    <scope>NUCLEOTIDE SEQUENCE [LARGE SCALE GENOMIC DNA]</scope>
    <source>
        <strain evidence="6">CECT 7223</strain>
    </source>
</reference>
<keyword evidence="3" id="KW-0472">Membrane</keyword>
<dbReference type="AlphaFoldDB" id="A0A1C3IT43"/>
<evidence type="ECO:0000259" key="4">
    <source>
        <dbReference type="PROSITE" id="PS50076"/>
    </source>
</evidence>
<evidence type="ECO:0000313" key="5">
    <source>
        <dbReference type="EMBL" id="SBS64581.1"/>
    </source>
</evidence>
<evidence type="ECO:0000256" key="2">
    <source>
        <dbReference type="SAM" id="Coils"/>
    </source>
</evidence>
<sequence length="203" mass="23291">MSISSTTYLLLFLDVFYVGCFVMFDIFSSAHSEQRAVLFEGSEELSVKTAKLMLSRLHTDYYNDTERERATYVLTKLGYLEADAKRESKESEGSLLDKANETIRKANHRINELKSLLSEAERKIDLLTQENFNLSSQLFESDCSLTERDILGYEFLPSSQDLRKRYKSLASIHHPDKGGSKAMMQRINDSYEKLKNEVASESI</sequence>
<dbReference type="PROSITE" id="PS50076">
    <property type="entry name" value="DNAJ_2"/>
    <property type="match status" value="1"/>
</dbReference>
<dbReference type="Gene3D" id="1.10.287.110">
    <property type="entry name" value="DnaJ domain"/>
    <property type="match status" value="1"/>
</dbReference>
<gene>
    <name evidence="5" type="ORF">VAT7223_02271</name>
</gene>